<proteinExistence type="predicted"/>
<dbReference type="STRING" id="46677.AWM79_22185"/>
<dbReference type="InterPro" id="IPR052342">
    <property type="entry name" value="MCH/BMMD"/>
</dbReference>
<accession>A0A0X1T6V8</accession>
<dbReference type="CDD" id="cd03451">
    <property type="entry name" value="FkbR2"/>
    <property type="match status" value="1"/>
</dbReference>
<dbReference type="InterPro" id="IPR029069">
    <property type="entry name" value="HotDog_dom_sf"/>
</dbReference>
<evidence type="ECO:0000313" key="1">
    <source>
        <dbReference type="EMBL" id="AMB87837.1"/>
    </source>
</evidence>
<organism evidence="1 2">
    <name type="scientific">Pseudomonas agarici</name>
    <dbReference type="NCBI Taxonomy" id="46677"/>
    <lineage>
        <taxon>Bacteria</taxon>
        <taxon>Pseudomonadati</taxon>
        <taxon>Pseudomonadota</taxon>
        <taxon>Gammaproteobacteria</taxon>
        <taxon>Pseudomonadales</taxon>
        <taxon>Pseudomonadaceae</taxon>
        <taxon>Pseudomonas</taxon>
    </lineage>
</organism>
<dbReference type="InterPro" id="IPR002539">
    <property type="entry name" value="MaoC-like_dom"/>
</dbReference>
<dbReference type="AlphaFoldDB" id="A0A0X1T6V8"/>
<dbReference type="Proteomes" id="UP000063229">
    <property type="component" value="Chromosome"/>
</dbReference>
<dbReference type="SUPFAM" id="SSF54637">
    <property type="entry name" value="Thioesterase/thiol ester dehydrase-isomerase"/>
    <property type="match status" value="1"/>
</dbReference>
<dbReference type="PANTHER" id="PTHR43664:SF1">
    <property type="entry name" value="BETA-METHYLMALYL-COA DEHYDRATASE"/>
    <property type="match status" value="1"/>
</dbReference>
<gene>
    <name evidence="1" type="ORF">AWM79_22185</name>
</gene>
<dbReference type="EMBL" id="CP014135">
    <property type="protein sequence ID" value="AMB87837.1"/>
    <property type="molecule type" value="Genomic_DNA"/>
</dbReference>
<dbReference type="PANTHER" id="PTHR43664">
    <property type="entry name" value="MONOAMINE OXIDASE-RELATED"/>
    <property type="match status" value="1"/>
</dbReference>
<evidence type="ECO:0000313" key="2">
    <source>
        <dbReference type="Proteomes" id="UP000063229"/>
    </source>
</evidence>
<dbReference type="KEGG" id="pagb:AWM79_22185"/>
<dbReference type="Pfam" id="PF01575">
    <property type="entry name" value="MaoC_dehydratas"/>
    <property type="match status" value="1"/>
</dbReference>
<dbReference type="RefSeq" id="WP_017134106.1">
    <property type="nucleotide sequence ID" value="NZ_CP014135.1"/>
</dbReference>
<reference evidence="1 2" key="1">
    <citation type="submission" date="2016-01" db="EMBL/GenBank/DDBJ databases">
        <authorList>
            <person name="McClelland M."/>
            <person name="Jain A."/>
            <person name="Saraogi P."/>
            <person name="Mendelson R."/>
            <person name="Westerman R."/>
            <person name="SanMiguel P."/>
            <person name="Csonka L."/>
        </authorList>
    </citation>
    <scope>NUCLEOTIDE SEQUENCE [LARGE SCALE GENOMIC DNA]</scope>
    <source>
        <strain evidence="1 2">NCPPB 2472</strain>
    </source>
</reference>
<keyword evidence="2" id="KW-1185">Reference proteome</keyword>
<sequence>MNANALVVQQRGLYYEELEMGVLYSHAPGRTLDDGDSTLFSLLTMNPASIHFDAHDSAGNEFGGRLVNSMLTVSTLVGLSVGHLTQKTLVANLGFADIKFPAPVFSGDTLYAKTEVIEKRLSKSRPDAGIVLLEHRGYNQEGVLVAVARRHALMLRKPEVV</sequence>
<dbReference type="OrthoDB" id="9759612at2"/>
<dbReference type="Gene3D" id="3.10.129.10">
    <property type="entry name" value="Hotdog Thioesterase"/>
    <property type="match status" value="1"/>
</dbReference>
<name>A0A0X1T6V8_PSEAA</name>
<protein>
    <submittedName>
        <fullName evidence="1">Dehydratase</fullName>
    </submittedName>
</protein>